<name>A0A0F9AHN8_9ZZZZ</name>
<dbReference type="SUPFAM" id="SSF52949">
    <property type="entry name" value="Macro domain-like"/>
    <property type="match status" value="1"/>
</dbReference>
<dbReference type="GO" id="GO:0140291">
    <property type="term" value="P:peptidyl-glutamate ADP-deribosylation"/>
    <property type="evidence" value="ECO:0007669"/>
    <property type="project" value="TreeGrafter"/>
</dbReference>
<organism evidence="2">
    <name type="scientific">marine sediment metagenome</name>
    <dbReference type="NCBI Taxonomy" id="412755"/>
    <lineage>
        <taxon>unclassified sequences</taxon>
        <taxon>metagenomes</taxon>
        <taxon>ecological metagenomes</taxon>
    </lineage>
</organism>
<evidence type="ECO:0000313" key="2">
    <source>
        <dbReference type="EMBL" id="KKK97795.1"/>
    </source>
</evidence>
<gene>
    <name evidence="2" type="ORF">LCGC14_2649170</name>
</gene>
<accession>A0A0F9AHN8</accession>
<dbReference type="InterPro" id="IPR002589">
    <property type="entry name" value="Macro_dom"/>
</dbReference>
<dbReference type="PANTHER" id="PTHR12521:SF0">
    <property type="entry name" value="ADP-RIBOSE GLYCOHYDROLASE OARD1"/>
    <property type="match status" value="1"/>
</dbReference>
<dbReference type="InterPro" id="IPR043472">
    <property type="entry name" value="Macro_dom-like"/>
</dbReference>
<reference evidence="2" key="1">
    <citation type="journal article" date="2015" name="Nature">
        <title>Complex archaea that bridge the gap between prokaryotes and eukaryotes.</title>
        <authorList>
            <person name="Spang A."/>
            <person name="Saw J.H."/>
            <person name="Jorgensen S.L."/>
            <person name="Zaremba-Niedzwiedzka K."/>
            <person name="Martijn J."/>
            <person name="Lind A.E."/>
            <person name="van Eijk R."/>
            <person name="Schleper C."/>
            <person name="Guy L."/>
            <person name="Ettema T.J."/>
        </authorList>
    </citation>
    <scope>NUCLEOTIDE SEQUENCE</scope>
</reference>
<dbReference type="Gene3D" id="3.40.220.10">
    <property type="entry name" value="Leucine Aminopeptidase, subunit E, domain 1"/>
    <property type="match status" value="1"/>
</dbReference>
<dbReference type="Pfam" id="PF01661">
    <property type="entry name" value="Macro"/>
    <property type="match status" value="1"/>
</dbReference>
<evidence type="ECO:0000259" key="1">
    <source>
        <dbReference type="Pfam" id="PF01661"/>
    </source>
</evidence>
<feature type="domain" description="Macro" evidence="1">
    <location>
        <begin position="19"/>
        <end position="75"/>
    </location>
</feature>
<protein>
    <recommendedName>
        <fullName evidence="1">Macro domain-containing protein</fullName>
    </recommendedName>
</protein>
<dbReference type="AlphaFoldDB" id="A0A0F9AHN8"/>
<comment type="caution">
    <text evidence="2">The sequence shown here is derived from an EMBL/GenBank/DDBJ whole genome shotgun (WGS) entry which is preliminary data.</text>
</comment>
<feature type="non-terminal residue" evidence="2">
    <location>
        <position position="1"/>
    </location>
</feature>
<dbReference type="EMBL" id="LAZR01045889">
    <property type="protein sequence ID" value="KKK97795.1"/>
    <property type="molecule type" value="Genomic_DNA"/>
</dbReference>
<sequence>KEIIPGIPYLYRELMFSPQVINFPTKSHWRVASRIEDIEKGLRVLSEKYKDWGVKSIAIPPLGCGNGELLWESVAPPPQKDDLVYYAVGTGELTAYEVSRVDYQYRKLVVEGPSPDGNEVEVSGALSECVTIAYVTLGTKEVRVKTKALVLGAHPPFEGPWVSLEGAEKWEVVMEGNEDAVTIHTKDGDKELRINGTVARAGSVRALVDEVDSVGTVTAYIESVEE</sequence>
<dbReference type="PANTHER" id="PTHR12521">
    <property type="entry name" value="PROTEIN C6ORF130"/>
    <property type="match status" value="1"/>
</dbReference>
<proteinExistence type="predicted"/>
<dbReference type="InterPro" id="IPR050892">
    <property type="entry name" value="ADP-ribose_metab_enzymes"/>
</dbReference>